<dbReference type="EMBL" id="FOKK01000001">
    <property type="protein sequence ID" value="SFA80760.1"/>
    <property type="molecule type" value="Genomic_DNA"/>
</dbReference>
<organism evidence="3 4">
    <name type="scientific">Algoriphagus aquimarinus</name>
    <dbReference type="NCBI Taxonomy" id="237018"/>
    <lineage>
        <taxon>Bacteria</taxon>
        <taxon>Pseudomonadati</taxon>
        <taxon>Bacteroidota</taxon>
        <taxon>Cytophagia</taxon>
        <taxon>Cytophagales</taxon>
        <taxon>Cyclobacteriaceae</taxon>
        <taxon>Algoriphagus</taxon>
    </lineage>
</organism>
<dbReference type="SMART" id="SM00867">
    <property type="entry name" value="YceI"/>
    <property type="match status" value="1"/>
</dbReference>
<dbReference type="AlphaFoldDB" id="A0A1I0VXS2"/>
<accession>A0A1I0VXS2</accession>
<evidence type="ECO:0000313" key="3">
    <source>
        <dbReference type="EMBL" id="SFA80760.1"/>
    </source>
</evidence>
<dbReference type="Pfam" id="PF04264">
    <property type="entry name" value="YceI"/>
    <property type="match status" value="1"/>
</dbReference>
<dbReference type="STRING" id="237018.SAMN04489723_101420"/>
<dbReference type="Proteomes" id="UP000198790">
    <property type="component" value="Unassembled WGS sequence"/>
</dbReference>
<sequence>MKRYLFTKYLIPAVMLLMWFPSFGQQAYSLSSAQQFTVAGTSTIHDWEMVAKVGSTGAAQLSLENGRLSKITSLNLVIPVKSLKSGKGSMDNNAYEALIEKKHPTIKFEMTECIAITGNVVKTKGKLTIAGTSQIIPLEVTYSTSGNSIKFTGTHAILFSDFNIDAPTAVFGTIKTGNELTLVFETSFSPKN</sequence>
<reference evidence="3 4" key="1">
    <citation type="submission" date="2016-10" db="EMBL/GenBank/DDBJ databases">
        <authorList>
            <person name="de Groot N.N."/>
        </authorList>
    </citation>
    <scope>NUCLEOTIDE SEQUENCE [LARGE SCALE GENOMIC DNA]</scope>
    <source>
        <strain evidence="3 4">DSM 23399</strain>
    </source>
</reference>
<dbReference type="RefSeq" id="WP_092894507.1">
    <property type="nucleotide sequence ID" value="NZ_FOKK01000001.1"/>
</dbReference>
<proteinExistence type="predicted"/>
<dbReference type="Gene3D" id="2.40.128.110">
    <property type="entry name" value="Lipid/polyisoprenoid-binding, YceI-like"/>
    <property type="match status" value="1"/>
</dbReference>
<protein>
    <submittedName>
        <fullName evidence="3">YceI-like domain-containing protein</fullName>
    </submittedName>
</protein>
<dbReference type="OrthoDB" id="9794147at2"/>
<evidence type="ECO:0000256" key="1">
    <source>
        <dbReference type="SAM" id="SignalP"/>
    </source>
</evidence>
<feature type="signal peptide" evidence="1">
    <location>
        <begin position="1"/>
        <end position="24"/>
    </location>
</feature>
<dbReference type="InterPro" id="IPR036761">
    <property type="entry name" value="TTHA0802/YceI-like_sf"/>
</dbReference>
<dbReference type="PANTHER" id="PTHR34406">
    <property type="entry name" value="PROTEIN YCEI"/>
    <property type="match status" value="1"/>
</dbReference>
<keyword evidence="4" id="KW-1185">Reference proteome</keyword>
<keyword evidence="1" id="KW-0732">Signal</keyword>
<feature type="chain" id="PRO_5011658068" evidence="1">
    <location>
        <begin position="25"/>
        <end position="192"/>
    </location>
</feature>
<evidence type="ECO:0000313" key="4">
    <source>
        <dbReference type="Proteomes" id="UP000198790"/>
    </source>
</evidence>
<dbReference type="PANTHER" id="PTHR34406:SF1">
    <property type="entry name" value="PROTEIN YCEI"/>
    <property type="match status" value="1"/>
</dbReference>
<dbReference type="SUPFAM" id="SSF101874">
    <property type="entry name" value="YceI-like"/>
    <property type="match status" value="1"/>
</dbReference>
<name>A0A1I0VXS2_9BACT</name>
<gene>
    <name evidence="3" type="ORF">SAMN04489723_101420</name>
</gene>
<dbReference type="InterPro" id="IPR007372">
    <property type="entry name" value="Lipid/polyisoprenoid-bd_YceI"/>
</dbReference>
<evidence type="ECO:0000259" key="2">
    <source>
        <dbReference type="SMART" id="SM00867"/>
    </source>
</evidence>
<feature type="domain" description="Lipid/polyisoprenoid-binding YceI-like" evidence="2">
    <location>
        <begin position="27"/>
        <end position="189"/>
    </location>
</feature>